<name>A0ACB8U1W8_9APHY</name>
<evidence type="ECO:0000313" key="2">
    <source>
        <dbReference type="Proteomes" id="UP001055072"/>
    </source>
</evidence>
<reference evidence="1" key="1">
    <citation type="journal article" date="2021" name="Environ. Microbiol.">
        <title>Gene family expansions and transcriptome signatures uncover fungal adaptations to wood decay.</title>
        <authorList>
            <person name="Hage H."/>
            <person name="Miyauchi S."/>
            <person name="Viragh M."/>
            <person name="Drula E."/>
            <person name="Min B."/>
            <person name="Chaduli D."/>
            <person name="Navarro D."/>
            <person name="Favel A."/>
            <person name="Norest M."/>
            <person name="Lesage-Meessen L."/>
            <person name="Balint B."/>
            <person name="Merenyi Z."/>
            <person name="de Eugenio L."/>
            <person name="Morin E."/>
            <person name="Martinez A.T."/>
            <person name="Baldrian P."/>
            <person name="Stursova M."/>
            <person name="Martinez M.J."/>
            <person name="Novotny C."/>
            <person name="Magnuson J.K."/>
            <person name="Spatafora J.W."/>
            <person name="Maurice S."/>
            <person name="Pangilinan J."/>
            <person name="Andreopoulos W."/>
            <person name="LaButti K."/>
            <person name="Hundley H."/>
            <person name="Na H."/>
            <person name="Kuo A."/>
            <person name="Barry K."/>
            <person name="Lipzen A."/>
            <person name="Henrissat B."/>
            <person name="Riley R."/>
            <person name="Ahrendt S."/>
            <person name="Nagy L.G."/>
            <person name="Grigoriev I.V."/>
            <person name="Martin F."/>
            <person name="Rosso M.N."/>
        </authorList>
    </citation>
    <scope>NUCLEOTIDE SEQUENCE</scope>
    <source>
        <strain evidence="1">CBS 384.51</strain>
    </source>
</reference>
<comment type="caution">
    <text evidence="1">The sequence shown here is derived from an EMBL/GenBank/DDBJ whole genome shotgun (WGS) entry which is preliminary data.</text>
</comment>
<accession>A0ACB8U1W8</accession>
<protein>
    <submittedName>
        <fullName evidence="1">Uncharacterized protein</fullName>
    </submittedName>
</protein>
<gene>
    <name evidence="1" type="ORF">BDY19DRAFT_949645</name>
</gene>
<evidence type="ECO:0000313" key="1">
    <source>
        <dbReference type="EMBL" id="KAI0088216.1"/>
    </source>
</evidence>
<dbReference type="Proteomes" id="UP001055072">
    <property type="component" value="Unassembled WGS sequence"/>
</dbReference>
<proteinExistence type="predicted"/>
<dbReference type="EMBL" id="MU274914">
    <property type="protein sequence ID" value="KAI0088216.1"/>
    <property type="molecule type" value="Genomic_DNA"/>
</dbReference>
<keyword evidence="2" id="KW-1185">Reference proteome</keyword>
<organism evidence="1 2">
    <name type="scientific">Irpex rosettiformis</name>
    <dbReference type="NCBI Taxonomy" id="378272"/>
    <lineage>
        <taxon>Eukaryota</taxon>
        <taxon>Fungi</taxon>
        <taxon>Dikarya</taxon>
        <taxon>Basidiomycota</taxon>
        <taxon>Agaricomycotina</taxon>
        <taxon>Agaricomycetes</taxon>
        <taxon>Polyporales</taxon>
        <taxon>Irpicaceae</taxon>
        <taxon>Irpex</taxon>
    </lineage>
</organism>
<sequence>MPFSVLHPTGSEPRQRPKAAPNTPPPDGGYFPTDLPPIYPTGPDPRLTHFSTSIVPHLRHSSIAS</sequence>